<evidence type="ECO:0000313" key="1">
    <source>
        <dbReference type="EMBL" id="MDE4907504.1"/>
    </source>
</evidence>
<dbReference type="RefSeq" id="WP_274924154.1">
    <property type="nucleotide sequence ID" value="NZ_JAKELO010000002.1"/>
</dbReference>
<accession>A0A9Q4KRZ4</accession>
<organism evidence="1 2">
    <name type="scientific">Methanogenium marinum</name>
    <dbReference type="NCBI Taxonomy" id="348610"/>
    <lineage>
        <taxon>Archaea</taxon>
        <taxon>Methanobacteriati</taxon>
        <taxon>Methanobacteriota</taxon>
        <taxon>Stenosarchaea group</taxon>
        <taxon>Methanomicrobia</taxon>
        <taxon>Methanomicrobiales</taxon>
        <taxon>Methanomicrobiaceae</taxon>
        <taxon>Methanogenium</taxon>
    </lineage>
</organism>
<reference evidence="1" key="1">
    <citation type="submission" date="2022-01" db="EMBL/GenBank/DDBJ databases">
        <title>Draft genome of Methanogenium marinum DSM 15558.</title>
        <authorList>
            <person name="Chen S.-C."/>
            <person name="You Y.-T."/>
        </authorList>
    </citation>
    <scope>NUCLEOTIDE SEQUENCE</scope>
    <source>
        <strain evidence="1">DSM 15558</strain>
    </source>
</reference>
<sequence>MRSAADLKHEIERRLKGYLKRDTSGIRHELLSIFIKTKSVTIPEVFDQLKTKYTITLQSVASMIGTVASRIGILRVQKKNANSTSVYVLKDKYTDMVRTLILAV</sequence>
<dbReference type="EMBL" id="JAKELO010000002">
    <property type="protein sequence ID" value="MDE4907504.1"/>
    <property type="molecule type" value="Genomic_DNA"/>
</dbReference>
<dbReference type="Proteomes" id="UP001143747">
    <property type="component" value="Unassembled WGS sequence"/>
</dbReference>
<proteinExistence type="predicted"/>
<dbReference type="Pfam" id="PF10826">
    <property type="entry name" value="DUF2551"/>
    <property type="match status" value="1"/>
</dbReference>
<keyword evidence="2" id="KW-1185">Reference proteome</keyword>
<dbReference type="AlphaFoldDB" id="A0A9Q4KRZ4"/>
<gene>
    <name evidence="1" type="ORF">L0665_02575</name>
</gene>
<name>A0A9Q4KRZ4_9EURY</name>
<comment type="caution">
    <text evidence="1">The sequence shown here is derived from an EMBL/GenBank/DDBJ whole genome shotgun (WGS) entry which is preliminary data.</text>
</comment>
<evidence type="ECO:0000313" key="2">
    <source>
        <dbReference type="Proteomes" id="UP001143747"/>
    </source>
</evidence>
<dbReference type="InterPro" id="IPR020501">
    <property type="entry name" value="Uncharacterised_AF1218"/>
</dbReference>
<protein>
    <submittedName>
        <fullName evidence="1">DUF2551 domain-containing protein</fullName>
    </submittedName>
</protein>